<protein>
    <recommendedName>
        <fullName evidence="3">HTH cro/C1-type domain-containing protein</fullName>
    </recommendedName>
</protein>
<comment type="caution">
    <text evidence="1">The sequence shown here is derived from an EMBL/GenBank/DDBJ whole genome shotgun (WGS) entry which is preliminary data.</text>
</comment>
<dbReference type="RefSeq" id="WP_310021116.1">
    <property type="nucleotide sequence ID" value="NZ_JAVDUM010000010.1"/>
</dbReference>
<proteinExistence type="predicted"/>
<sequence>MNNATEMKATPGLLKRVQEQAGIQSDPAFARLLNVSPVELEGMRRGDEVSIRGLVGIAAAFGTPLREIVTMVGSKGIAA</sequence>
<evidence type="ECO:0008006" key="3">
    <source>
        <dbReference type="Google" id="ProtNLM"/>
    </source>
</evidence>
<evidence type="ECO:0000313" key="1">
    <source>
        <dbReference type="EMBL" id="MDR6867867.1"/>
    </source>
</evidence>
<evidence type="ECO:0000313" key="2">
    <source>
        <dbReference type="Proteomes" id="UP001259347"/>
    </source>
</evidence>
<dbReference type="EMBL" id="JAVDUM010000010">
    <property type="protein sequence ID" value="MDR6867867.1"/>
    <property type="molecule type" value="Genomic_DNA"/>
</dbReference>
<keyword evidence="2" id="KW-1185">Reference proteome</keyword>
<gene>
    <name evidence="1" type="ORF">J2Y69_002475</name>
</gene>
<accession>A0ABU1SE26</accession>
<organism evidence="1 2">
    <name type="scientific">Microbacterium resistens</name>
    <dbReference type="NCBI Taxonomy" id="156977"/>
    <lineage>
        <taxon>Bacteria</taxon>
        <taxon>Bacillati</taxon>
        <taxon>Actinomycetota</taxon>
        <taxon>Actinomycetes</taxon>
        <taxon>Micrococcales</taxon>
        <taxon>Microbacteriaceae</taxon>
        <taxon>Microbacterium</taxon>
    </lineage>
</organism>
<reference evidence="1 2" key="1">
    <citation type="submission" date="2023-07" db="EMBL/GenBank/DDBJ databases">
        <title>Sorghum-associated microbial communities from plants grown in Nebraska, USA.</title>
        <authorList>
            <person name="Schachtman D."/>
        </authorList>
    </citation>
    <scope>NUCLEOTIDE SEQUENCE [LARGE SCALE GENOMIC DNA]</scope>
    <source>
        <strain evidence="1 2">2980</strain>
    </source>
</reference>
<name>A0ABU1SE26_9MICO</name>
<dbReference type="Proteomes" id="UP001259347">
    <property type="component" value="Unassembled WGS sequence"/>
</dbReference>